<name>A0AA88RYC5_9ASTE</name>
<gene>
    <name evidence="1" type="ORF">RJ640_007624</name>
</gene>
<protein>
    <submittedName>
        <fullName evidence="1">Uncharacterized protein</fullName>
    </submittedName>
</protein>
<reference evidence="1" key="1">
    <citation type="submission" date="2022-12" db="EMBL/GenBank/DDBJ databases">
        <title>Draft genome assemblies for two species of Escallonia (Escalloniales).</title>
        <authorList>
            <person name="Chanderbali A."/>
            <person name="Dervinis C."/>
            <person name="Anghel I."/>
            <person name="Soltis D."/>
            <person name="Soltis P."/>
            <person name="Zapata F."/>
        </authorList>
    </citation>
    <scope>NUCLEOTIDE SEQUENCE</scope>
    <source>
        <strain evidence="1">UCBG92.1500</strain>
        <tissue evidence="1">Leaf</tissue>
    </source>
</reference>
<dbReference type="EMBL" id="JAVXUO010000323">
    <property type="protein sequence ID" value="KAK2993357.1"/>
    <property type="molecule type" value="Genomic_DNA"/>
</dbReference>
<keyword evidence="2" id="KW-1185">Reference proteome</keyword>
<comment type="caution">
    <text evidence="1">The sequence shown here is derived from an EMBL/GenBank/DDBJ whole genome shotgun (WGS) entry which is preliminary data.</text>
</comment>
<sequence>LKSKINQRTLCRVFSCERNYVRKCSEVLIAGFGERGMLLETFLELKIQGLKVSSASLLILFKEKKEKPGSKAKWRNFTKRI</sequence>
<evidence type="ECO:0000313" key="2">
    <source>
        <dbReference type="Proteomes" id="UP001187471"/>
    </source>
</evidence>
<organism evidence="1 2">
    <name type="scientific">Escallonia rubra</name>
    <dbReference type="NCBI Taxonomy" id="112253"/>
    <lineage>
        <taxon>Eukaryota</taxon>
        <taxon>Viridiplantae</taxon>
        <taxon>Streptophyta</taxon>
        <taxon>Embryophyta</taxon>
        <taxon>Tracheophyta</taxon>
        <taxon>Spermatophyta</taxon>
        <taxon>Magnoliopsida</taxon>
        <taxon>eudicotyledons</taxon>
        <taxon>Gunneridae</taxon>
        <taxon>Pentapetalae</taxon>
        <taxon>asterids</taxon>
        <taxon>campanulids</taxon>
        <taxon>Escalloniales</taxon>
        <taxon>Escalloniaceae</taxon>
        <taxon>Escallonia</taxon>
    </lineage>
</organism>
<feature type="non-terminal residue" evidence="1">
    <location>
        <position position="1"/>
    </location>
</feature>
<evidence type="ECO:0000313" key="1">
    <source>
        <dbReference type="EMBL" id="KAK2993357.1"/>
    </source>
</evidence>
<proteinExistence type="predicted"/>
<accession>A0AA88RYC5</accession>
<dbReference type="AlphaFoldDB" id="A0AA88RYC5"/>
<dbReference type="Proteomes" id="UP001187471">
    <property type="component" value="Unassembled WGS sequence"/>
</dbReference>